<keyword evidence="2" id="KW-0813">Transport</keyword>
<feature type="signal peptide" evidence="4">
    <location>
        <begin position="1"/>
        <end position="21"/>
    </location>
</feature>
<dbReference type="OrthoDB" id="9763054at2"/>
<evidence type="ECO:0000256" key="2">
    <source>
        <dbReference type="ARBA" id="ARBA00022448"/>
    </source>
</evidence>
<dbReference type="Proteomes" id="UP000289497">
    <property type="component" value="Chromosome"/>
</dbReference>
<name>A0A449B6N8_9BACT</name>
<dbReference type="InterPro" id="IPR006059">
    <property type="entry name" value="SBP"/>
</dbReference>
<feature type="chain" id="PRO_5019085681" evidence="4">
    <location>
        <begin position="22"/>
        <end position="518"/>
    </location>
</feature>
<evidence type="ECO:0000256" key="4">
    <source>
        <dbReference type="SAM" id="SignalP"/>
    </source>
</evidence>
<proteinExistence type="inferred from homology"/>
<accession>A0A449B6N8</accession>
<dbReference type="RefSeq" id="WP_036434998.1">
    <property type="nucleotide sequence ID" value="NZ_LR215039.1"/>
</dbReference>
<keyword evidence="3 4" id="KW-0732">Signal</keyword>
<evidence type="ECO:0000256" key="1">
    <source>
        <dbReference type="ARBA" id="ARBA00008520"/>
    </source>
</evidence>
<evidence type="ECO:0000313" key="6">
    <source>
        <dbReference type="Proteomes" id="UP000289497"/>
    </source>
</evidence>
<dbReference type="GO" id="GO:0055085">
    <property type="term" value="P:transmembrane transport"/>
    <property type="evidence" value="ECO:0007669"/>
    <property type="project" value="InterPro"/>
</dbReference>
<protein>
    <submittedName>
        <fullName evidence="5">Uncharacterized protein</fullName>
    </submittedName>
</protein>
<sequence>MKKITKMLGALGVLAPSAAFVAVSCTQKETASQKYLEEMKNDPTVAALKEKFKNYSKAELKILSGKHEATQQSEDLIKAFNQFFGTNLRWIQGGGSGNYETLIDANLTNGKTNGVILFSSEKAIGFSKYNNLLVDTSASEYLENATGQYEDITVGDKHFMPLSEESYGIIYNKDLFAEKGIMVLEGKSFGDSTTYSADGVSLTKPTENYNGTVEKDGKLYVLSGDLTAAGFEVISAKLKDANVQPFYNVSKAEGGNIWPISSHTMNAVLSARLLGSKGIHADKYNEVVADLKEHPENIFTADTVKAFRDVLIDSYKAYNPEYSQLEKGTVDSTVAATNVAIGRAGMFQNGTWMYSQLKQTAKKYKNFGFLPLPIANVDNGKSSIFVAATHRWGATTENNNPQVKELTKLFLQFLYQTQTGIKFLSNEIGSSNPYAASTSVKVESANQLITSVNNYTGANTATWVMTNFPEKFNNANSDYIELIQNLGSQNQGQTLSSLVSIYRKALEDAKTAAAESGK</sequence>
<dbReference type="KEGG" id="mcou:NCTC10179_00395"/>
<dbReference type="PROSITE" id="PS51257">
    <property type="entry name" value="PROKAR_LIPOPROTEIN"/>
    <property type="match status" value="1"/>
</dbReference>
<dbReference type="SUPFAM" id="SSF53850">
    <property type="entry name" value="Periplasmic binding protein-like II"/>
    <property type="match status" value="1"/>
</dbReference>
<gene>
    <name evidence="5" type="ORF">NCTC10179_00395</name>
</gene>
<dbReference type="AlphaFoldDB" id="A0A449B6N8"/>
<dbReference type="Gene3D" id="3.40.190.10">
    <property type="entry name" value="Periplasmic binding protein-like II"/>
    <property type="match status" value="4"/>
</dbReference>
<dbReference type="EMBL" id="LR215039">
    <property type="protein sequence ID" value="VEU76222.1"/>
    <property type="molecule type" value="Genomic_DNA"/>
</dbReference>
<dbReference type="Pfam" id="PF13416">
    <property type="entry name" value="SBP_bac_8"/>
    <property type="match status" value="1"/>
</dbReference>
<comment type="similarity">
    <text evidence="1">Belongs to the bacterial solute-binding protein 1 family.</text>
</comment>
<evidence type="ECO:0000313" key="5">
    <source>
        <dbReference type="EMBL" id="VEU76222.1"/>
    </source>
</evidence>
<keyword evidence="6" id="KW-1185">Reference proteome</keyword>
<dbReference type="InterPro" id="IPR006061">
    <property type="entry name" value="SBP_1_CS"/>
</dbReference>
<dbReference type="PROSITE" id="PS01037">
    <property type="entry name" value="SBP_BACTERIAL_1"/>
    <property type="match status" value="1"/>
</dbReference>
<evidence type="ECO:0000256" key="3">
    <source>
        <dbReference type="ARBA" id="ARBA00022729"/>
    </source>
</evidence>
<reference evidence="5 6" key="1">
    <citation type="submission" date="2019-01" db="EMBL/GenBank/DDBJ databases">
        <authorList>
            <consortium name="Pathogen Informatics"/>
        </authorList>
    </citation>
    <scope>NUCLEOTIDE SEQUENCE [LARGE SCALE GENOMIC DNA]</scope>
    <source>
        <strain evidence="5 6">NCTC10179</strain>
    </source>
</reference>
<organism evidence="5 6">
    <name type="scientific">Mycoplasmopsis columboralis</name>
    <dbReference type="NCBI Taxonomy" id="171282"/>
    <lineage>
        <taxon>Bacteria</taxon>
        <taxon>Bacillati</taxon>
        <taxon>Mycoplasmatota</taxon>
        <taxon>Mycoplasmoidales</taxon>
        <taxon>Metamycoplasmataceae</taxon>
        <taxon>Mycoplasmopsis</taxon>
    </lineage>
</organism>